<sequence>MMVEDFRKILIRDLDRLTSEINTFDQEENLWRTDGNVTNSAGNLCLHLCGNLKYYIGAKIGNTGYERDRPAEFSLSNVPRLELIEQVKETREVVSSVLSKMDAEQLNEDFPEALFGYPMTYGFFLIHLSGHLMYHLGQINYLRRILD</sequence>
<dbReference type="SUPFAM" id="SSF109854">
    <property type="entry name" value="DinB/YfiT-like putative metalloenzymes"/>
    <property type="match status" value="1"/>
</dbReference>
<organism evidence="2 3">
    <name type="scientific">Rhodohalobacter barkolensis</name>
    <dbReference type="NCBI Taxonomy" id="2053187"/>
    <lineage>
        <taxon>Bacteria</taxon>
        <taxon>Pseudomonadati</taxon>
        <taxon>Balneolota</taxon>
        <taxon>Balneolia</taxon>
        <taxon>Balneolales</taxon>
        <taxon>Balneolaceae</taxon>
        <taxon>Rhodohalobacter</taxon>
    </lineage>
</organism>
<dbReference type="Pfam" id="PF12867">
    <property type="entry name" value="DinB_2"/>
    <property type="match status" value="1"/>
</dbReference>
<dbReference type="AlphaFoldDB" id="A0A2N0VHC2"/>
<dbReference type="InterPro" id="IPR024775">
    <property type="entry name" value="DinB-like"/>
</dbReference>
<dbReference type="RefSeq" id="WP_101073131.1">
    <property type="nucleotide sequence ID" value="NZ_PISP01000002.1"/>
</dbReference>
<evidence type="ECO:0000313" key="3">
    <source>
        <dbReference type="Proteomes" id="UP000233398"/>
    </source>
</evidence>
<dbReference type="OrthoDB" id="893570at2"/>
<keyword evidence="3" id="KW-1185">Reference proteome</keyword>
<name>A0A2N0VHC2_9BACT</name>
<proteinExistence type="predicted"/>
<evidence type="ECO:0000313" key="2">
    <source>
        <dbReference type="EMBL" id="PKD43589.1"/>
    </source>
</evidence>
<accession>A0A2N0VHC2</accession>
<protein>
    <submittedName>
        <fullName evidence="2">DinB superfamily protein</fullName>
    </submittedName>
</protein>
<evidence type="ECO:0000259" key="1">
    <source>
        <dbReference type="Pfam" id="PF12867"/>
    </source>
</evidence>
<comment type="caution">
    <text evidence="2">The sequence shown here is derived from an EMBL/GenBank/DDBJ whole genome shotgun (WGS) entry which is preliminary data.</text>
</comment>
<gene>
    <name evidence="2" type="ORF">CWD77_08455</name>
</gene>
<feature type="domain" description="DinB-like" evidence="1">
    <location>
        <begin position="13"/>
        <end position="139"/>
    </location>
</feature>
<dbReference type="Proteomes" id="UP000233398">
    <property type="component" value="Unassembled WGS sequence"/>
</dbReference>
<dbReference type="InterPro" id="IPR034660">
    <property type="entry name" value="DinB/YfiT-like"/>
</dbReference>
<reference evidence="2 3" key="1">
    <citation type="submission" date="2017-11" db="EMBL/GenBank/DDBJ databases">
        <title>Rhodohalobacter 15182 sp. nov., isolated from a salt lake.</title>
        <authorList>
            <person name="Han S."/>
        </authorList>
    </citation>
    <scope>NUCLEOTIDE SEQUENCE [LARGE SCALE GENOMIC DNA]</scope>
    <source>
        <strain evidence="2 3">15182</strain>
    </source>
</reference>
<dbReference type="Gene3D" id="1.20.120.450">
    <property type="entry name" value="dinb family like domain"/>
    <property type="match status" value="1"/>
</dbReference>
<dbReference type="EMBL" id="PISP01000002">
    <property type="protein sequence ID" value="PKD43589.1"/>
    <property type="molecule type" value="Genomic_DNA"/>
</dbReference>